<gene>
    <name evidence="15" type="ORF">Esi_0045_0017</name>
</gene>
<feature type="compositionally biased region" description="Low complexity" evidence="13">
    <location>
        <begin position="166"/>
        <end position="184"/>
    </location>
</feature>
<dbReference type="GO" id="GO:0034625">
    <property type="term" value="P:fatty acid elongation, monounsaturated fatty acid"/>
    <property type="evidence" value="ECO:0007669"/>
    <property type="project" value="TreeGrafter"/>
</dbReference>
<dbReference type="EMBL" id="FN648652">
    <property type="protein sequence ID" value="CBJ26764.1"/>
    <property type="molecule type" value="Genomic_DNA"/>
</dbReference>
<evidence type="ECO:0000256" key="1">
    <source>
        <dbReference type="ARBA" id="ARBA00004141"/>
    </source>
</evidence>
<evidence type="ECO:0000313" key="15">
    <source>
        <dbReference type="EMBL" id="CBJ26764.1"/>
    </source>
</evidence>
<comment type="similarity">
    <text evidence="2 12">Belongs to the ELO family.</text>
</comment>
<evidence type="ECO:0000256" key="2">
    <source>
        <dbReference type="ARBA" id="ARBA00007263"/>
    </source>
</evidence>
<evidence type="ECO:0000259" key="14">
    <source>
        <dbReference type="PROSITE" id="PS50800"/>
    </source>
</evidence>
<reference evidence="15 16" key="1">
    <citation type="journal article" date="2010" name="Nature">
        <title>The Ectocarpus genome and the independent evolution of multicellularity in brown algae.</title>
        <authorList>
            <person name="Cock J.M."/>
            <person name="Sterck L."/>
            <person name="Rouze P."/>
            <person name="Scornet D."/>
            <person name="Allen A.E."/>
            <person name="Amoutzias G."/>
            <person name="Anthouard V."/>
            <person name="Artiguenave F."/>
            <person name="Aury J.M."/>
            <person name="Badger J.H."/>
            <person name="Beszteri B."/>
            <person name="Billiau K."/>
            <person name="Bonnet E."/>
            <person name="Bothwell J.H."/>
            <person name="Bowler C."/>
            <person name="Boyen C."/>
            <person name="Brownlee C."/>
            <person name="Carrano C.J."/>
            <person name="Charrier B."/>
            <person name="Cho G.Y."/>
            <person name="Coelho S.M."/>
            <person name="Collen J."/>
            <person name="Corre E."/>
            <person name="Da Silva C."/>
            <person name="Delage L."/>
            <person name="Delaroque N."/>
            <person name="Dittami S.M."/>
            <person name="Doulbeau S."/>
            <person name="Elias M."/>
            <person name="Farnham G."/>
            <person name="Gachon C.M."/>
            <person name="Gschloessl B."/>
            <person name="Heesch S."/>
            <person name="Jabbari K."/>
            <person name="Jubin C."/>
            <person name="Kawai H."/>
            <person name="Kimura K."/>
            <person name="Kloareg B."/>
            <person name="Kupper F.C."/>
            <person name="Lang D."/>
            <person name="Le Bail A."/>
            <person name="Leblanc C."/>
            <person name="Lerouge P."/>
            <person name="Lohr M."/>
            <person name="Lopez P.J."/>
            <person name="Martens C."/>
            <person name="Maumus F."/>
            <person name="Michel G."/>
            <person name="Miranda-Saavedra D."/>
            <person name="Morales J."/>
            <person name="Moreau H."/>
            <person name="Motomura T."/>
            <person name="Nagasato C."/>
            <person name="Napoli C.A."/>
            <person name="Nelson D.R."/>
            <person name="Nyvall-Collen P."/>
            <person name="Peters A.F."/>
            <person name="Pommier C."/>
            <person name="Potin P."/>
            <person name="Poulain J."/>
            <person name="Quesneville H."/>
            <person name="Read B."/>
            <person name="Rensing S.A."/>
            <person name="Ritter A."/>
            <person name="Rousvoal S."/>
            <person name="Samanta M."/>
            <person name="Samson G."/>
            <person name="Schroeder D.C."/>
            <person name="Segurens B."/>
            <person name="Strittmatter M."/>
            <person name="Tonon T."/>
            <person name="Tregear J.W."/>
            <person name="Valentin K."/>
            <person name="von Dassow P."/>
            <person name="Yamagishi T."/>
            <person name="Van de Peer Y."/>
            <person name="Wincker P."/>
        </authorList>
    </citation>
    <scope>NUCLEOTIDE SEQUENCE [LARGE SCALE GENOMIC DNA]</scope>
    <source>
        <strain evidence="16">Ec32 / CCAP1310/4</strain>
    </source>
</reference>
<dbReference type="EC" id="2.3.1.-" evidence="12"/>
<dbReference type="InParanoid" id="D7G1F6"/>
<comment type="subcellular location">
    <subcellularLocation>
        <location evidence="1">Membrane</location>
        <topology evidence="1">Multi-pass membrane protein</topology>
    </subcellularLocation>
</comment>
<feature type="transmembrane region" description="Helical" evidence="12">
    <location>
        <begin position="584"/>
        <end position="605"/>
    </location>
</feature>
<keyword evidence="5 12" id="KW-0812">Transmembrane</keyword>
<evidence type="ECO:0000256" key="8">
    <source>
        <dbReference type="ARBA" id="ARBA00023098"/>
    </source>
</evidence>
<comment type="catalytic activity">
    <reaction evidence="12">
        <text>an acyl-CoA + malonyl-CoA + H(+) = a 3-oxoacyl-CoA + CO2 + CoA</text>
        <dbReference type="Rhea" id="RHEA:50252"/>
        <dbReference type="ChEBI" id="CHEBI:15378"/>
        <dbReference type="ChEBI" id="CHEBI:16526"/>
        <dbReference type="ChEBI" id="CHEBI:57287"/>
        <dbReference type="ChEBI" id="CHEBI:57384"/>
        <dbReference type="ChEBI" id="CHEBI:58342"/>
        <dbReference type="ChEBI" id="CHEBI:90726"/>
    </reaction>
    <physiologicalReaction direction="left-to-right" evidence="12">
        <dbReference type="Rhea" id="RHEA:50253"/>
    </physiologicalReaction>
</comment>
<feature type="domain" description="SAP" evidence="14">
    <location>
        <begin position="6"/>
        <end position="40"/>
    </location>
</feature>
<keyword evidence="3 12" id="KW-0444">Lipid biosynthesis</keyword>
<dbReference type="SMART" id="SM00513">
    <property type="entry name" value="SAP"/>
    <property type="match status" value="1"/>
</dbReference>
<feature type="region of interest" description="Disordered" evidence="13">
    <location>
        <begin position="50"/>
        <end position="184"/>
    </location>
</feature>
<proteinExistence type="inferred from homology"/>
<name>D7G1F6_ECTSI</name>
<dbReference type="GO" id="GO:0019367">
    <property type="term" value="P:fatty acid elongation, saturated fatty acid"/>
    <property type="evidence" value="ECO:0007669"/>
    <property type="project" value="TreeGrafter"/>
</dbReference>
<dbReference type="EMBL" id="FN649743">
    <property type="protein sequence ID" value="CBJ26764.1"/>
    <property type="molecule type" value="Genomic_DNA"/>
</dbReference>
<dbReference type="SUPFAM" id="SSF68906">
    <property type="entry name" value="SAP domain"/>
    <property type="match status" value="1"/>
</dbReference>
<dbReference type="Gene3D" id="1.10.720.30">
    <property type="entry name" value="SAP domain"/>
    <property type="match status" value="1"/>
</dbReference>
<evidence type="ECO:0000256" key="3">
    <source>
        <dbReference type="ARBA" id="ARBA00022516"/>
    </source>
</evidence>
<evidence type="ECO:0000256" key="6">
    <source>
        <dbReference type="ARBA" id="ARBA00022832"/>
    </source>
</evidence>
<dbReference type="Pfam" id="PF02037">
    <property type="entry name" value="SAP"/>
    <property type="match status" value="1"/>
</dbReference>
<dbReference type="PANTHER" id="PTHR11157:SF134">
    <property type="entry name" value="ELONGATION OF FATTY ACIDS PROTEIN 1-RELATED"/>
    <property type="match status" value="1"/>
</dbReference>
<dbReference type="OrthoDB" id="10259681at2759"/>
<evidence type="ECO:0000256" key="10">
    <source>
        <dbReference type="ARBA" id="ARBA00023160"/>
    </source>
</evidence>
<dbReference type="AlphaFoldDB" id="D7G1F6"/>
<dbReference type="GO" id="GO:0042761">
    <property type="term" value="P:very long-chain fatty acid biosynthetic process"/>
    <property type="evidence" value="ECO:0007669"/>
    <property type="project" value="TreeGrafter"/>
</dbReference>
<dbReference type="GO" id="GO:0005789">
    <property type="term" value="C:endoplasmic reticulum membrane"/>
    <property type="evidence" value="ECO:0007669"/>
    <property type="project" value="TreeGrafter"/>
</dbReference>
<protein>
    <recommendedName>
        <fullName evidence="12">Elongation of fatty acids protein</fullName>
        <ecNumber evidence="12">2.3.1.-</ecNumber>
    </recommendedName>
</protein>
<dbReference type="eggNOG" id="KOG3071">
    <property type="taxonomic scope" value="Eukaryota"/>
</dbReference>
<feature type="compositionally biased region" description="Basic and acidic residues" evidence="13">
    <location>
        <begin position="115"/>
        <end position="135"/>
    </location>
</feature>
<dbReference type="GO" id="GO:0009922">
    <property type="term" value="F:fatty acid elongase activity"/>
    <property type="evidence" value="ECO:0007669"/>
    <property type="project" value="UniProtKB-EC"/>
</dbReference>
<dbReference type="InterPro" id="IPR002076">
    <property type="entry name" value="ELO_fam"/>
</dbReference>
<keyword evidence="10 12" id="KW-0275">Fatty acid biosynthesis</keyword>
<dbReference type="GO" id="GO:0030148">
    <property type="term" value="P:sphingolipid biosynthetic process"/>
    <property type="evidence" value="ECO:0007669"/>
    <property type="project" value="TreeGrafter"/>
</dbReference>
<dbReference type="GO" id="GO:0034626">
    <property type="term" value="P:fatty acid elongation, polyunsaturated fatty acid"/>
    <property type="evidence" value="ECO:0007669"/>
    <property type="project" value="TreeGrafter"/>
</dbReference>
<comment type="catalytic activity">
    <reaction evidence="11">
        <text>a very-long-chain acyl-CoA + malonyl-CoA + H(+) = a very-long-chain 3-oxoacyl-CoA + CO2 + CoA</text>
        <dbReference type="Rhea" id="RHEA:32727"/>
        <dbReference type="ChEBI" id="CHEBI:15378"/>
        <dbReference type="ChEBI" id="CHEBI:16526"/>
        <dbReference type="ChEBI" id="CHEBI:57287"/>
        <dbReference type="ChEBI" id="CHEBI:57384"/>
        <dbReference type="ChEBI" id="CHEBI:90725"/>
        <dbReference type="ChEBI" id="CHEBI:90736"/>
        <dbReference type="EC" id="2.3.1.199"/>
    </reaction>
</comment>
<keyword evidence="8 12" id="KW-0443">Lipid metabolism</keyword>
<dbReference type="InterPro" id="IPR036361">
    <property type="entry name" value="SAP_dom_sf"/>
</dbReference>
<keyword evidence="7 12" id="KW-1133">Transmembrane helix</keyword>
<dbReference type="InterPro" id="IPR003034">
    <property type="entry name" value="SAP_dom"/>
</dbReference>
<dbReference type="Proteomes" id="UP000002630">
    <property type="component" value="Linkage Group LG18"/>
</dbReference>
<keyword evidence="16" id="KW-1185">Reference proteome</keyword>
<feature type="transmembrane region" description="Helical" evidence="12">
    <location>
        <begin position="551"/>
        <end position="572"/>
    </location>
</feature>
<sequence>MAQQAFEDMRVVELKVELKARGLPVSGLKAVLIQRLHDHDNSLVEKLAQAKDEEPTAAVKSSDGAGAELSPETVTKALPTVADVGKQVESSTPTKDAVGAAAAAIPATGENSEEISPKKQEISPKKKEISPKKNPDAAVAPQVLDAPATEPRSTRSKTRRASMANTAPAPAASAETTPTTPEVTVKSTAAAPVIVKPEAPAPAAEGGGGSGAEVVDSNSETQIRLAKTAGVFGVVVSAACIGWGHGLTAGNLATLHVALLGLFIAATASNNRPTGSRAFAAKAIVTLALALVASEALQQTQRQPPPPLSAGGGRGGGGGMATLSALVSDRVAAILSCGTEGGGGVSCGQVGEGVLPTLQACLHWMKGLWSVLEEGEWRSVRFGVIEFWGWASVAGYLALVEALPVMLQPLHGVFRRLERGHNILLALTSAAMLVGIIRSCVTSGKTSSVHAMLCGAFDEEDPVFDMTAKTFFWSKAWEWVDTAILVAKGKPVSWLQYTHHASTAILTALNMVPTRNAMWSVVCALNSFVHAWMYAYYAFPRFSLLRRTKVWLTWAQMVQHMIVLASATYVVYQSRTGTECHNNTTPILAGLGLYLMYLVFFALFYRRTYLGGAKKAQIKKNS</sequence>
<feature type="compositionally biased region" description="Low complexity" evidence="13">
    <location>
        <begin position="97"/>
        <end position="107"/>
    </location>
</feature>
<keyword evidence="6 12" id="KW-0276">Fatty acid metabolism</keyword>
<evidence type="ECO:0000256" key="7">
    <source>
        <dbReference type="ARBA" id="ARBA00022989"/>
    </source>
</evidence>
<feature type="transmembrane region" description="Helical" evidence="12">
    <location>
        <begin position="517"/>
        <end position="539"/>
    </location>
</feature>
<evidence type="ECO:0000256" key="13">
    <source>
        <dbReference type="SAM" id="MobiDB-lite"/>
    </source>
</evidence>
<dbReference type="STRING" id="2880.D7G1F6"/>
<evidence type="ECO:0000256" key="5">
    <source>
        <dbReference type="ARBA" id="ARBA00022692"/>
    </source>
</evidence>
<keyword evidence="4 12" id="KW-0808">Transferase</keyword>
<keyword evidence="9 12" id="KW-0472">Membrane</keyword>
<evidence type="ECO:0000256" key="12">
    <source>
        <dbReference type="RuleBase" id="RU361115"/>
    </source>
</evidence>
<dbReference type="PANTHER" id="PTHR11157">
    <property type="entry name" value="FATTY ACID ACYL TRANSFERASE-RELATED"/>
    <property type="match status" value="1"/>
</dbReference>
<evidence type="ECO:0000256" key="4">
    <source>
        <dbReference type="ARBA" id="ARBA00022679"/>
    </source>
</evidence>
<evidence type="ECO:0000256" key="9">
    <source>
        <dbReference type="ARBA" id="ARBA00023136"/>
    </source>
</evidence>
<comment type="caution">
    <text evidence="12">Lacks conserved residue(s) required for the propagation of feature annotation.</text>
</comment>
<dbReference type="Pfam" id="PF01151">
    <property type="entry name" value="ELO"/>
    <property type="match status" value="1"/>
</dbReference>
<evidence type="ECO:0000256" key="11">
    <source>
        <dbReference type="ARBA" id="ARBA00047375"/>
    </source>
</evidence>
<organism evidence="15 16">
    <name type="scientific">Ectocarpus siliculosus</name>
    <name type="common">Brown alga</name>
    <name type="synonym">Conferva siliculosa</name>
    <dbReference type="NCBI Taxonomy" id="2880"/>
    <lineage>
        <taxon>Eukaryota</taxon>
        <taxon>Sar</taxon>
        <taxon>Stramenopiles</taxon>
        <taxon>Ochrophyta</taxon>
        <taxon>PX clade</taxon>
        <taxon>Phaeophyceae</taxon>
        <taxon>Ectocarpales</taxon>
        <taxon>Ectocarpaceae</taxon>
        <taxon>Ectocarpus</taxon>
    </lineage>
</organism>
<evidence type="ECO:0000313" key="16">
    <source>
        <dbReference type="Proteomes" id="UP000002630"/>
    </source>
</evidence>
<accession>D7G1F6</accession>
<dbReference type="PROSITE" id="PS50800">
    <property type="entry name" value="SAP"/>
    <property type="match status" value="1"/>
</dbReference>